<organism evidence="2 3">
    <name type="scientific">Phytophthora lilii</name>
    <dbReference type="NCBI Taxonomy" id="2077276"/>
    <lineage>
        <taxon>Eukaryota</taxon>
        <taxon>Sar</taxon>
        <taxon>Stramenopiles</taxon>
        <taxon>Oomycota</taxon>
        <taxon>Peronosporomycetes</taxon>
        <taxon>Peronosporales</taxon>
        <taxon>Peronosporaceae</taxon>
        <taxon>Phytophthora</taxon>
    </lineage>
</organism>
<dbReference type="EMBL" id="BSXW01000290">
    <property type="protein sequence ID" value="GMF17668.1"/>
    <property type="molecule type" value="Genomic_DNA"/>
</dbReference>
<dbReference type="OrthoDB" id="276261at2759"/>
<evidence type="ECO:0000313" key="3">
    <source>
        <dbReference type="Proteomes" id="UP001165083"/>
    </source>
</evidence>
<evidence type="ECO:0000313" key="2">
    <source>
        <dbReference type="EMBL" id="GMF17668.1"/>
    </source>
</evidence>
<protein>
    <submittedName>
        <fullName evidence="2">Unnamed protein product</fullName>
    </submittedName>
</protein>
<reference evidence="2" key="1">
    <citation type="submission" date="2023-04" db="EMBL/GenBank/DDBJ databases">
        <title>Phytophthora lilii NBRC 32176.</title>
        <authorList>
            <person name="Ichikawa N."/>
            <person name="Sato H."/>
            <person name="Tonouchi N."/>
        </authorList>
    </citation>
    <scope>NUCLEOTIDE SEQUENCE</scope>
    <source>
        <strain evidence="2">NBRC 32176</strain>
    </source>
</reference>
<name>A0A9W6TQB2_9STRA</name>
<accession>A0A9W6TQB2</accession>
<feature type="compositionally biased region" description="Low complexity" evidence="1">
    <location>
        <begin position="41"/>
        <end position="58"/>
    </location>
</feature>
<dbReference type="Proteomes" id="UP001165083">
    <property type="component" value="Unassembled WGS sequence"/>
</dbReference>
<comment type="caution">
    <text evidence="2">The sequence shown here is derived from an EMBL/GenBank/DDBJ whole genome shotgun (WGS) entry which is preliminary data.</text>
</comment>
<feature type="region of interest" description="Disordered" evidence="1">
    <location>
        <begin position="1"/>
        <end position="20"/>
    </location>
</feature>
<evidence type="ECO:0000256" key="1">
    <source>
        <dbReference type="SAM" id="MobiDB-lite"/>
    </source>
</evidence>
<feature type="region of interest" description="Disordered" evidence="1">
    <location>
        <begin position="38"/>
        <end position="58"/>
    </location>
</feature>
<dbReference type="AlphaFoldDB" id="A0A9W6TQB2"/>
<keyword evidence="3" id="KW-1185">Reference proteome</keyword>
<sequence>MGDASVPRVELDEGSVRPPRYELPAPEIAFSIGVASRRRNLSSSRGGSRGSTSTEIESRSSFLIAAVAENRAREIGDVFGVHTSGVAINSD</sequence>
<proteinExistence type="predicted"/>
<gene>
    <name evidence="2" type="ORF">Plil01_000650100</name>
</gene>